<dbReference type="AlphaFoldDB" id="A0AAN6Q726"/>
<organism evidence="1 2">
    <name type="scientific">Parathielavia hyrcaniae</name>
    <dbReference type="NCBI Taxonomy" id="113614"/>
    <lineage>
        <taxon>Eukaryota</taxon>
        <taxon>Fungi</taxon>
        <taxon>Dikarya</taxon>
        <taxon>Ascomycota</taxon>
        <taxon>Pezizomycotina</taxon>
        <taxon>Sordariomycetes</taxon>
        <taxon>Sordariomycetidae</taxon>
        <taxon>Sordariales</taxon>
        <taxon>Chaetomiaceae</taxon>
        <taxon>Parathielavia</taxon>
    </lineage>
</organism>
<evidence type="ECO:0000313" key="1">
    <source>
        <dbReference type="EMBL" id="KAK4103399.1"/>
    </source>
</evidence>
<reference evidence="1" key="2">
    <citation type="submission" date="2023-05" db="EMBL/GenBank/DDBJ databases">
        <authorList>
            <consortium name="Lawrence Berkeley National Laboratory"/>
            <person name="Steindorff A."/>
            <person name="Hensen N."/>
            <person name="Bonometti L."/>
            <person name="Westerberg I."/>
            <person name="Brannstrom I.O."/>
            <person name="Guillou S."/>
            <person name="Cros-Aarteil S."/>
            <person name="Calhoun S."/>
            <person name="Haridas S."/>
            <person name="Kuo A."/>
            <person name="Mondo S."/>
            <person name="Pangilinan J."/>
            <person name="Riley R."/>
            <person name="Labutti K."/>
            <person name="Andreopoulos B."/>
            <person name="Lipzen A."/>
            <person name="Chen C."/>
            <person name="Yanf M."/>
            <person name="Daum C."/>
            <person name="Ng V."/>
            <person name="Clum A."/>
            <person name="Ohm R."/>
            <person name="Martin F."/>
            <person name="Silar P."/>
            <person name="Natvig D."/>
            <person name="Lalanne C."/>
            <person name="Gautier V."/>
            <person name="Ament-Velasquez S.L."/>
            <person name="Kruys A."/>
            <person name="Hutchinson M.I."/>
            <person name="Powell A.J."/>
            <person name="Barry K."/>
            <person name="Miller A.N."/>
            <person name="Grigoriev I.V."/>
            <person name="Debuchy R."/>
            <person name="Gladieux P."/>
            <person name="Thoren M.H."/>
            <person name="Johannesson H."/>
        </authorList>
    </citation>
    <scope>NUCLEOTIDE SEQUENCE</scope>
    <source>
        <strain evidence="1">CBS 757.83</strain>
    </source>
</reference>
<dbReference type="EMBL" id="MU863628">
    <property type="protein sequence ID" value="KAK4103399.1"/>
    <property type="molecule type" value="Genomic_DNA"/>
</dbReference>
<dbReference type="Proteomes" id="UP001305647">
    <property type="component" value="Unassembled WGS sequence"/>
</dbReference>
<protein>
    <submittedName>
        <fullName evidence="1">Uncharacterized protein</fullName>
    </submittedName>
</protein>
<sequence length="146" mass="16347">MLFRVSRATKLTIEQGPAAATQMATAAARFAGLLHLVSVVAHHAHFSGDKDTLGDMSLVSKTFYAAATPFIFREYRIWRKKFKPAPEAQLRHVKDAVYRDMGGHGEAEHELLQQMLSQMPRLEHFEHIGRSLTPARFQTLASSCPT</sequence>
<proteinExistence type="predicted"/>
<comment type="caution">
    <text evidence="1">The sequence shown here is derived from an EMBL/GenBank/DDBJ whole genome shotgun (WGS) entry which is preliminary data.</text>
</comment>
<evidence type="ECO:0000313" key="2">
    <source>
        <dbReference type="Proteomes" id="UP001305647"/>
    </source>
</evidence>
<gene>
    <name evidence="1" type="ORF">N658DRAFT_271639</name>
</gene>
<reference evidence="1" key="1">
    <citation type="journal article" date="2023" name="Mol. Phylogenet. Evol.">
        <title>Genome-scale phylogeny and comparative genomics of the fungal order Sordariales.</title>
        <authorList>
            <person name="Hensen N."/>
            <person name="Bonometti L."/>
            <person name="Westerberg I."/>
            <person name="Brannstrom I.O."/>
            <person name="Guillou S."/>
            <person name="Cros-Aarteil S."/>
            <person name="Calhoun S."/>
            <person name="Haridas S."/>
            <person name="Kuo A."/>
            <person name="Mondo S."/>
            <person name="Pangilinan J."/>
            <person name="Riley R."/>
            <person name="LaButti K."/>
            <person name="Andreopoulos B."/>
            <person name="Lipzen A."/>
            <person name="Chen C."/>
            <person name="Yan M."/>
            <person name="Daum C."/>
            <person name="Ng V."/>
            <person name="Clum A."/>
            <person name="Steindorff A."/>
            <person name="Ohm R.A."/>
            <person name="Martin F."/>
            <person name="Silar P."/>
            <person name="Natvig D.O."/>
            <person name="Lalanne C."/>
            <person name="Gautier V."/>
            <person name="Ament-Velasquez S.L."/>
            <person name="Kruys A."/>
            <person name="Hutchinson M.I."/>
            <person name="Powell A.J."/>
            <person name="Barry K."/>
            <person name="Miller A.N."/>
            <person name="Grigoriev I.V."/>
            <person name="Debuchy R."/>
            <person name="Gladieux P."/>
            <person name="Hiltunen Thoren M."/>
            <person name="Johannesson H."/>
        </authorList>
    </citation>
    <scope>NUCLEOTIDE SEQUENCE</scope>
    <source>
        <strain evidence="1">CBS 757.83</strain>
    </source>
</reference>
<keyword evidence="2" id="KW-1185">Reference proteome</keyword>
<name>A0AAN6Q726_9PEZI</name>
<accession>A0AAN6Q726</accession>